<evidence type="ECO:0000313" key="1">
    <source>
        <dbReference type="EnsemblPlants" id="Bo6g018560.1"/>
    </source>
</evidence>
<sequence>MENERLITCKDALKSSSPSFLPSFLPQRRLTAQLHLTLSPIFSQLIFSIPLALLSSPTSDSPLSSLQFTIGLLCHLSDPDFRRRARVSERIGTGLLYAVLLVLKQQWVLEFPIIQSSSPSFLPSFLPSSTAPHSSTPSHSLSYLLTAHLLHPTRSPIFTNLRFSSIFSPIHHWPPLSPLGSRLPPPRSCLLSIALFVSHWLRRSLLCD</sequence>
<reference evidence="1 2" key="1">
    <citation type="journal article" date="2014" name="Genome Biol.">
        <title>Transcriptome and methylome profiling reveals relics of genome dominance in the mesopolyploid Brassica oleracea.</title>
        <authorList>
            <person name="Parkin I.A."/>
            <person name="Koh C."/>
            <person name="Tang H."/>
            <person name="Robinson S.J."/>
            <person name="Kagale S."/>
            <person name="Clarke W.E."/>
            <person name="Town C.D."/>
            <person name="Nixon J."/>
            <person name="Krishnakumar V."/>
            <person name="Bidwell S.L."/>
            <person name="Denoeud F."/>
            <person name="Belcram H."/>
            <person name="Links M.G."/>
            <person name="Just J."/>
            <person name="Clarke C."/>
            <person name="Bender T."/>
            <person name="Huebert T."/>
            <person name="Mason A.S."/>
            <person name="Pires J.C."/>
            <person name="Barker G."/>
            <person name="Moore J."/>
            <person name="Walley P.G."/>
            <person name="Manoli S."/>
            <person name="Batley J."/>
            <person name="Edwards D."/>
            <person name="Nelson M.N."/>
            <person name="Wang X."/>
            <person name="Paterson A.H."/>
            <person name="King G."/>
            <person name="Bancroft I."/>
            <person name="Chalhoub B."/>
            <person name="Sharpe A.G."/>
        </authorList>
    </citation>
    <scope>NUCLEOTIDE SEQUENCE</scope>
    <source>
        <strain evidence="1 2">cv. TO1000</strain>
    </source>
</reference>
<dbReference type="EnsemblPlants" id="Bo6g018560.1">
    <property type="protein sequence ID" value="Bo6g018560.1"/>
    <property type="gene ID" value="Bo6g018560"/>
</dbReference>
<reference evidence="1" key="2">
    <citation type="submission" date="2015-03" db="UniProtKB">
        <authorList>
            <consortium name="EnsemblPlants"/>
        </authorList>
    </citation>
    <scope>IDENTIFICATION</scope>
</reference>
<accession>A0A0D3CPJ9</accession>
<evidence type="ECO:0000313" key="2">
    <source>
        <dbReference type="Proteomes" id="UP000032141"/>
    </source>
</evidence>
<proteinExistence type="predicted"/>
<protein>
    <submittedName>
        <fullName evidence="1">Uncharacterized protein</fullName>
    </submittedName>
</protein>
<dbReference type="Proteomes" id="UP000032141">
    <property type="component" value="Chromosome C6"/>
</dbReference>
<keyword evidence="2" id="KW-1185">Reference proteome</keyword>
<dbReference type="AlphaFoldDB" id="A0A0D3CPJ9"/>
<organism evidence="1 2">
    <name type="scientific">Brassica oleracea var. oleracea</name>
    <dbReference type="NCBI Taxonomy" id="109376"/>
    <lineage>
        <taxon>Eukaryota</taxon>
        <taxon>Viridiplantae</taxon>
        <taxon>Streptophyta</taxon>
        <taxon>Embryophyta</taxon>
        <taxon>Tracheophyta</taxon>
        <taxon>Spermatophyta</taxon>
        <taxon>Magnoliopsida</taxon>
        <taxon>eudicotyledons</taxon>
        <taxon>Gunneridae</taxon>
        <taxon>Pentapetalae</taxon>
        <taxon>rosids</taxon>
        <taxon>malvids</taxon>
        <taxon>Brassicales</taxon>
        <taxon>Brassicaceae</taxon>
        <taxon>Brassiceae</taxon>
        <taxon>Brassica</taxon>
    </lineage>
</organism>
<name>A0A0D3CPJ9_BRAOL</name>
<dbReference type="HOGENOM" id="CLU_1322548_0_0_1"/>
<dbReference type="Gramene" id="Bo6g018560.1">
    <property type="protein sequence ID" value="Bo6g018560.1"/>
    <property type="gene ID" value="Bo6g018560"/>
</dbReference>